<accession>A0A7S2U2B8</accession>
<evidence type="ECO:0000256" key="4">
    <source>
        <dbReference type="ARBA" id="ARBA00022698"/>
    </source>
</evidence>
<dbReference type="InterPro" id="IPR000243">
    <property type="entry name" value="Pept_T1A_subB"/>
</dbReference>
<evidence type="ECO:0000256" key="5">
    <source>
        <dbReference type="ARBA" id="ARBA00022801"/>
    </source>
</evidence>
<gene>
    <name evidence="12" type="ORF">LSP00402_LOCUS19785</name>
</gene>
<dbReference type="EMBL" id="HBHP01032105">
    <property type="protein sequence ID" value="CAD9775782.1"/>
    <property type="molecule type" value="Transcribed_RNA"/>
</dbReference>
<evidence type="ECO:0000313" key="12">
    <source>
        <dbReference type="EMBL" id="CAD9775782.1"/>
    </source>
</evidence>
<comment type="subcellular location">
    <subcellularLocation>
        <location evidence="10">Cytoplasm</location>
    </subcellularLocation>
    <subcellularLocation>
        <location evidence="10">Nucleus</location>
    </subcellularLocation>
</comment>
<dbReference type="PANTHER" id="PTHR32194:SF0">
    <property type="entry name" value="ATP-DEPENDENT PROTEASE SUBUNIT HSLV"/>
    <property type="match status" value="1"/>
</dbReference>
<dbReference type="GO" id="GO:0005737">
    <property type="term" value="C:cytoplasm"/>
    <property type="evidence" value="ECO:0007669"/>
    <property type="project" value="UniProtKB-SubCell"/>
</dbReference>
<comment type="similarity">
    <text evidence="10">Belongs to the peptidase T1B family.</text>
</comment>
<evidence type="ECO:0000256" key="1">
    <source>
        <dbReference type="ARBA" id="ARBA00001198"/>
    </source>
</evidence>
<dbReference type="InterPro" id="IPR001353">
    <property type="entry name" value="Proteasome_sua/b"/>
</dbReference>
<organism evidence="12">
    <name type="scientific">Lotharella oceanica</name>
    <dbReference type="NCBI Taxonomy" id="641309"/>
    <lineage>
        <taxon>Eukaryota</taxon>
        <taxon>Sar</taxon>
        <taxon>Rhizaria</taxon>
        <taxon>Cercozoa</taxon>
        <taxon>Chlorarachniophyceae</taxon>
        <taxon>Lotharella</taxon>
    </lineage>
</organism>
<sequence>MDVLNPYGSNPKGYLSTPGPDRNGEHMMGTTIMAVEFKGGVVIGADSRTSTGSYVANRVSDKLTKVSDKIYCCRSGSAADTQAVADMVSYYLDVHSVEIDEPPAVKTAANLFSLITYNNKDRLMASIICAGWDKKNGGQVFQIPLGGTLVQSKFAIGGSGSTYIFGHCDAQYKDGMDQKECEAFVSKAIAHAMSRDGSSGGVIRLAIITEKGVERKFIAGDKLPFMKDE</sequence>
<comment type="subunit">
    <text evidence="10">Component of the proteasome complex.</text>
</comment>
<dbReference type="AlphaFoldDB" id="A0A7S2U2B8"/>
<reference evidence="12" key="1">
    <citation type="submission" date="2021-01" db="EMBL/GenBank/DDBJ databases">
        <authorList>
            <person name="Corre E."/>
            <person name="Pelletier E."/>
            <person name="Niang G."/>
            <person name="Scheremetjew M."/>
            <person name="Finn R."/>
            <person name="Kale V."/>
            <person name="Holt S."/>
            <person name="Cochrane G."/>
            <person name="Meng A."/>
            <person name="Brown T."/>
            <person name="Cohen L."/>
        </authorList>
    </citation>
    <scope>NUCLEOTIDE SEQUENCE</scope>
    <source>
        <strain evidence="12">CCMP622</strain>
    </source>
</reference>
<keyword evidence="4" id="KW-0888">Threonine protease</keyword>
<dbReference type="InterPro" id="IPR016050">
    <property type="entry name" value="Proteasome_bsu_CS"/>
</dbReference>
<dbReference type="GO" id="GO:0005634">
    <property type="term" value="C:nucleus"/>
    <property type="evidence" value="ECO:0007669"/>
    <property type="project" value="UniProtKB-SubCell"/>
</dbReference>
<dbReference type="GO" id="GO:0019774">
    <property type="term" value="C:proteasome core complex, beta-subunit complex"/>
    <property type="evidence" value="ECO:0007669"/>
    <property type="project" value="UniProtKB-ARBA"/>
</dbReference>
<evidence type="ECO:0000256" key="9">
    <source>
        <dbReference type="PIRSR" id="PIRSR600243-1"/>
    </source>
</evidence>
<evidence type="ECO:0000256" key="7">
    <source>
        <dbReference type="ARBA" id="ARBA00023145"/>
    </source>
</evidence>
<dbReference type="Pfam" id="PF00227">
    <property type="entry name" value="Proteasome"/>
    <property type="match status" value="1"/>
</dbReference>
<protein>
    <recommendedName>
        <fullName evidence="10">Proteasome subunit beta</fullName>
    </recommendedName>
</protein>
<feature type="active site" description="Nucleophile" evidence="9">
    <location>
        <position position="30"/>
    </location>
</feature>
<evidence type="ECO:0000256" key="3">
    <source>
        <dbReference type="ARBA" id="ARBA00022670"/>
    </source>
</evidence>
<dbReference type="SUPFAM" id="SSF56235">
    <property type="entry name" value="N-terminal nucleophile aminohydrolases (Ntn hydrolases)"/>
    <property type="match status" value="1"/>
</dbReference>
<dbReference type="PROSITE" id="PS00854">
    <property type="entry name" value="PROTEASOME_BETA_1"/>
    <property type="match status" value="1"/>
</dbReference>
<feature type="region of interest" description="Disordered" evidence="11">
    <location>
        <begin position="1"/>
        <end position="26"/>
    </location>
</feature>
<keyword evidence="7" id="KW-0865">Zymogen</keyword>
<evidence type="ECO:0000256" key="11">
    <source>
        <dbReference type="SAM" id="MobiDB-lite"/>
    </source>
</evidence>
<keyword evidence="2 10" id="KW-0963">Cytoplasm</keyword>
<dbReference type="PROSITE" id="PS51476">
    <property type="entry name" value="PROTEASOME_BETA_2"/>
    <property type="match status" value="1"/>
</dbReference>
<evidence type="ECO:0000256" key="6">
    <source>
        <dbReference type="ARBA" id="ARBA00022942"/>
    </source>
</evidence>
<dbReference type="Gene3D" id="3.60.20.10">
    <property type="entry name" value="Glutamine Phosphoribosylpyrophosphate, subunit 1, domain 1"/>
    <property type="match status" value="1"/>
</dbReference>
<dbReference type="PANTHER" id="PTHR32194">
    <property type="entry name" value="METALLOPROTEASE TLDD"/>
    <property type="match status" value="1"/>
</dbReference>
<evidence type="ECO:0000256" key="2">
    <source>
        <dbReference type="ARBA" id="ARBA00022490"/>
    </source>
</evidence>
<dbReference type="InterPro" id="IPR029055">
    <property type="entry name" value="Ntn_hydrolases_N"/>
</dbReference>
<evidence type="ECO:0000256" key="8">
    <source>
        <dbReference type="ARBA" id="ARBA00023242"/>
    </source>
</evidence>
<keyword evidence="6 10" id="KW-0647">Proteasome</keyword>
<dbReference type="PRINTS" id="PR00141">
    <property type="entry name" value="PROTEASOME"/>
</dbReference>
<comment type="function">
    <text evidence="10">Component of the proteasome, a multicatalytic proteinase complex which is characterized by its ability to cleave peptides with Arg, Phe, Tyr, Leu, and Glu adjacent to the leaving group at neutral or slightly basic pH. The proteasome has an ATP-dependent proteolytic activity.</text>
</comment>
<evidence type="ECO:0000256" key="10">
    <source>
        <dbReference type="RuleBase" id="RU004203"/>
    </source>
</evidence>
<proteinExistence type="inferred from homology"/>
<comment type="catalytic activity">
    <reaction evidence="1">
        <text>Cleavage of peptide bonds with very broad specificity.</text>
        <dbReference type="EC" id="3.4.25.1"/>
    </reaction>
</comment>
<dbReference type="CDD" id="cd03762">
    <property type="entry name" value="proteasome_beta_type_6"/>
    <property type="match status" value="1"/>
</dbReference>
<dbReference type="InterPro" id="IPR023333">
    <property type="entry name" value="Proteasome_suB-type"/>
</dbReference>
<keyword evidence="8 10" id="KW-0539">Nucleus</keyword>
<dbReference type="FunFam" id="3.60.20.10:FF:000010">
    <property type="entry name" value="Proteasome subunit beta type-1"/>
    <property type="match status" value="1"/>
</dbReference>
<keyword evidence="5" id="KW-0378">Hydrolase</keyword>
<name>A0A7S2U2B8_9EUKA</name>
<dbReference type="GO" id="GO:0004298">
    <property type="term" value="F:threonine-type endopeptidase activity"/>
    <property type="evidence" value="ECO:0007669"/>
    <property type="project" value="UniProtKB-KW"/>
</dbReference>
<keyword evidence="3" id="KW-0645">Protease</keyword>
<dbReference type="GO" id="GO:0051603">
    <property type="term" value="P:proteolysis involved in protein catabolic process"/>
    <property type="evidence" value="ECO:0007669"/>
    <property type="project" value="InterPro"/>
</dbReference>